<dbReference type="Pfam" id="PF00872">
    <property type="entry name" value="Transposase_mut"/>
    <property type="match status" value="1"/>
</dbReference>
<keyword evidence="10" id="KW-0614">Plasmid</keyword>
<accession>A0AAU9CMD3</accession>
<sequence length="435" mass="49849">MRSLPAGDTPIFIRIGFRMSGIYFNKLYSDMKKNEKTIRKEDVLSADFLKEFGNAEELGDFLKRLQKNAVEAMLEGELDAHLGNGKHGKSEDGNYRNGHGSKKIRTSFGESQIRVPRDREGTFSPMLVPKRKSMVDGLENVIVSLYSKGMSNSDIREQVSEAYGIEVSPATISRITDRVTEDIVAWQNRPLDPVYLVVWMDALVFKVRENSKVVNKAVYIAVGLRTDGKKEVLGFWLGKNESASFWMSVLTDMKARGVRDVLITATDNLAGFTEAIKSVFPQTATQICVVHQVRNSFKYVAHKERKEFAKDMKAIYDSANETQAKQALEYFAQKWEHKYSYAVKSWRDNWDELTVFLGFPLEIRKIVYTTNLIENLNGKIRKYTKNKLSFPTDEAVVKTVFLAIREATKKWTMPVRNWGMILNQFLVIFEDRIKI</sequence>
<dbReference type="KEGG" id="fax:FUAX_43350"/>
<dbReference type="Proteomes" id="UP001348817">
    <property type="component" value="Plasmid pFA2"/>
</dbReference>
<dbReference type="PANTHER" id="PTHR33217:SF8">
    <property type="entry name" value="MUTATOR FAMILY TRANSPOSASE"/>
    <property type="match status" value="1"/>
</dbReference>
<evidence type="ECO:0000256" key="3">
    <source>
        <dbReference type="ARBA" id="ARBA00022578"/>
    </source>
</evidence>
<dbReference type="EMBL" id="AP025314">
    <property type="protein sequence ID" value="BDD09514.1"/>
    <property type="molecule type" value="Genomic_DNA"/>
</dbReference>
<evidence type="ECO:0000256" key="6">
    <source>
        <dbReference type="RuleBase" id="RU365089"/>
    </source>
</evidence>
<dbReference type="NCBIfam" id="NF033543">
    <property type="entry name" value="transpos_IS256"/>
    <property type="match status" value="1"/>
</dbReference>
<dbReference type="Proteomes" id="UP001348817">
    <property type="component" value="Chromosome"/>
</dbReference>
<dbReference type="GO" id="GO:0003677">
    <property type="term" value="F:DNA binding"/>
    <property type="evidence" value="ECO:0007669"/>
    <property type="project" value="UniProtKB-UniRule"/>
</dbReference>
<evidence type="ECO:0000256" key="5">
    <source>
        <dbReference type="ARBA" id="ARBA00023172"/>
    </source>
</evidence>
<feature type="region of interest" description="Disordered" evidence="7">
    <location>
        <begin position="81"/>
        <end position="102"/>
    </location>
</feature>
<name>A0AAU9CMD3_9BACT</name>
<dbReference type="GO" id="GO:0006313">
    <property type="term" value="P:DNA transposition"/>
    <property type="evidence" value="ECO:0007669"/>
    <property type="project" value="UniProtKB-UniRule"/>
</dbReference>
<evidence type="ECO:0000256" key="2">
    <source>
        <dbReference type="ARBA" id="ARBA00010961"/>
    </source>
</evidence>
<dbReference type="PANTHER" id="PTHR33217">
    <property type="entry name" value="TRANSPOSASE FOR INSERTION SEQUENCE ELEMENT IS1081"/>
    <property type="match status" value="1"/>
</dbReference>
<evidence type="ECO:0000256" key="1">
    <source>
        <dbReference type="ARBA" id="ARBA00002190"/>
    </source>
</evidence>
<dbReference type="KEGG" id="fax:FUAX_04740"/>
<organism evidence="8 11">
    <name type="scientific">Fulvitalea axinellae</name>
    <dbReference type="NCBI Taxonomy" id="1182444"/>
    <lineage>
        <taxon>Bacteria</taxon>
        <taxon>Pseudomonadati</taxon>
        <taxon>Bacteroidota</taxon>
        <taxon>Cytophagia</taxon>
        <taxon>Cytophagales</taxon>
        <taxon>Persicobacteraceae</taxon>
        <taxon>Fulvitalea</taxon>
    </lineage>
</organism>
<geneLocation type="plasmid" evidence="10 11">
    <name>pFA2</name>
</geneLocation>
<comment type="function">
    <text evidence="1 6">Required for the transposition of the insertion element.</text>
</comment>
<dbReference type="InterPro" id="IPR001207">
    <property type="entry name" value="Transposase_mutator"/>
</dbReference>
<evidence type="ECO:0000313" key="9">
    <source>
        <dbReference type="EMBL" id="BDD09514.1"/>
    </source>
</evidence>
<protein>
    <recommendedName>
        <fullName evidence="6">Mutator family transposase</fullName>
    </recommendedName>
</protein>
<keyword evidence="11" id="KW-1185">Reference proteome</keyword>
<dbReference type="EMBL" id="AP025316">
    <property type="protein sequence ID" value="BDD11903.1"/>
    <property type="molecule type" value="Genomic_DNA"/>
</dbReference>
<evidence type="ECO:0000313" key="11">
    <source>
        <dbReference type="Proteomes" id="UP001348817"/>
    </source>
</evidence>
<keyword evidence="4 6" id="KW-0238">DNA-binding</keyword>
<evidence type="ECO:0000313" key="10">
    <source>
        <dbReference type="EMBL" id="BDD11903.1"/>
    </source>
</evidence>
<reference evidence="8 11" key="1">
    <citation type="submission" date="2021-12" db="EMBL/GenBank/DDBJ databases">
        <title>Genome sequencing of bacteria with rrn-lacking chromosome and rrn-plasmid.</title>
        <authorList>
            <person name="Anda M."/>
            <person name="Iwasaki W."/>
        </authorList>
    </citation>
    <scope>NUCLEOTIDE SEQUENCE [LARGE SCALE GENOMIC DNA]</scope>
    <source>
        <strain evidence="8 11">DSM 100852</strain>
        <plasmid evidence="10 11">pFA2</plasmid>
    </source>
</reference>
<gene>
    <name evidence="8" type="ORF">FUAX_04740</name>
    <name evidence="9" type="ORF">FUAX_19460</name>
    <name evidence="10" type="ORF">FUAX_43350</name>
</gene>
<dbReference type="PROSITE" id="PS01007">
    <property type="entry name" value="TRANSPOSASE_MUTATOR"/>
    <property type="match status" value="1"/>
</dbReference>
<dbReference type="GO" id="GO:0004803">
    <property type="term" value="F:transposase activity"/>
    <property type="evidence" value="ECO:0007669"/>
    <property type="project" value="UniProtKB-UniRule"/>
</dbReference>
<evidence type="ECO:0000313" key="8">
    <source>
        <dbReference type="EMBL" id="BDD08042.1"/>
    </source>
</evidence>
<keyword evidence="5 6" id="KW-0233">DNA recombination</keyword>
<dbReference type="AlphaFoldDB" id="A0AAU9CMD3"/>
<comment type="similarity">
    <text evidence="2 6">Belongs to the transposase mutator family.</text>
</comment>
<proteinExistence type="inferred from homology"/>
<evidence type="ECO:0000256" key="4">
    <source>
        <dbReference type="ARBA" id="ARBA00023125"/>
    </source>
</evidence>
<dbReference type="KEGG" id="fax:FUAX_19460"/>
<dbReference type="EMBL" id="AP025314">
    <property type="protein sequence ID" value="BDD08042.1"/>
    <property type="molecule type" value="Genomic_DNA"/>
</dbReference>
<evidence type="ECO:0000256" key="7">
    <source>
        <dbReference type="SAM" id="MobiDB-lite"/>
    </source>
</evidence>
<keyword evidence="6" id="KW-0814">Transposable element</keyword>
<keyword evidence="3 6" id="KW-0815">Transposition</keyword>